<evidence type="ECO:0000313" key="7">
    <source>
        <dbReference type="Proteomes" id="UP000035642"/>
    </source>
</evidence>
<dbReference type="GO" id="GO:0006811">
    <property type="term" value="P:monoatomic ion transport"/>
    <property type="evidence" value="ECO:0007669"/>
    <property type="project" value="UniProtKB-KW"/>
</dbReference>
<keyword evidence="2" id="KW-0406">Ion transport</keyword>
<dbReference type="Pfam" id="PF01595">
    <property type="entry name" value="CNNM"/>
    <property type="match status" value="1"/>
</dbReference>
<evidence type="ECO:0000259" key="6">
    <source>
        <dbReference type="PROSITE" id="PS51846"/>
    </source>
</evidence>
<feature type="transmembrane region" description="Helical" evidence="5">
    <location>
        <begin position="311"/>
        <end position="337"/>
    </location>
</feature>
<reference evidence="7" key="1">
    <citation type="submission" date="2012-09" db="EMBL/GenBank/DDBJ databases">
        <authorList>
            <person name="Martin A.A."/>
        </authorList>
    </citation>
    <scope>NUCLEOTIDE SEQUENCE</scope>
</reference>
<feature type="compositionally biased region" description="Basic and acidic residues" evidence="4">
    <location>
        <begin position="707"/>
        <end position="716"/>
    </location>
</feature>
<feature type="region of interest" description="Disordered" evidence="4">
    <location>
        <begin position="614"/>
        <end position="634"/>
    </location>
</feature>
<dbReference type="InterPro" id="IPR029021">
    <property type="entry name" value="Prot-tyrosine_phosphatase-like"/>
</dbReference>
<keyword evidence="3 5" id="KW-0812">Transmembrane</keyword>
<feature type="compositionally biased region" description="Polar residues" evidence="4">
    <location>
        <begin position="755"/>
        <end position="768"/>
    </location>
</feature>
<dbReference type="GO" id="GO:0030026">
    <property type="term" value="P:intracellular manganese ion homeostasis"/>
    <property type="evidence" value="ECO:0007669"/>
    <property type="project" value="TreeGrafter"/>
</dbReference>
<dbReference type="GO" id="GO:0010960">
    <property type="term" value="P:magnesium ion homeostasis"/>
    <property type="evidence" value="ECO:0007669"/>
    <property type="project" value="InterPro"/>
</dbReference>
<feature type="compositionally biased region" description="Polar residues" evidence="4">
    <location>
        <begin position="719"/>
        <end position="733"/>
    </location>
</feature>
<protein>
    <submittedName>
        <fullName evidence="8">CNNM transmembrane domain-containing protein</fullName>
    </submittedName>
</protein>
<evidence type="ECO:0000256" key="1">
    <source>
        <dbReference type="ARBA" id="ARBA00022737"/>
    </source>
</evidence>
<feature type="region of interest" description="Disordered" evidence="4">
    <location>
        <begin position="676"/>
        <end position="793"/>
    </location>
</feature>
<dbReference type="PANTHER" id="PTHR12064:SF97">
    <property type="entry name" value="METAL TRANSPORTER CNNM-5"/>
    <property type="match status" value="1"/>
</dbReference>
<evidence type="ECO:0000256" key="3">
    <source>
        <dbReference type="PROSITE-ProRule" id="PRU01193"/>
    </source>
</evidence>
<sequence length="793" mass="89681">MMIVVSKSVLDSEYNIHFKNFHTMSGDAKKRDTLRFLNYVREATADVSASSFSFTGQRFYILAIIASDEFTMNPLTSLRLFDSANVFQNIYVNSTTNTIRLSQLSTNLTQTTHARKFMVVSYREEMPLEELFEHFQAVNDLIRQARSRAKRVLIYSDDSLAVCQAFALAYNVQYYNLNLDRVLISFQRLRIKVDLNDSLRVALMKWVELCESNGKDYNRSDIIVKKLVPLETDRVFKKAVRLHAPHGVEFAEQSMTFQICNEGAVSSNKLVSTTHAISSALCGFHKMTMNEDTHFIEQLLQMITRDKGDCFSMSTTLLICTVTLVISAYCSGANFAYMRMSINDMLLIVENGDEPHKHKYGYILRYAVPTVMIVLLAEILPQSTCNRFGLTLAAKTRHVTLLLFIICAPVAWPFSKVIDYVLGREVREIYSEEKLKALIKVQSKKMEEAAQGDILARIVDFPKKNVQDMMTPMEDAFVVSGADKLDVKDDSDKMWNSRRAGIHKDQQTLDWFRLPDAEQPIGLGVNATLRLIQERLHCLSCLDEPLGYRTQSIPPKIRALTATSYFELSENDILNGLMEPGDVGYEFYKFSAVSETALDTKEGELSSKQAMDELESTQCSPADGKPIQTTTPKRRRELFSKDLTTHVLLASLEKLTGAHKGNKFNLGQSDTLSDISERRIASHTPNERLVTSKESLVRKGPPPKKPAAREETRPLLKDNNLNALPSKEITTIPTPKHSKLTKSENAKEKQDVKSSTDVIQSVKSQKITIHNGHDRKPSTNGKSTLLPFFKKKK</sequence>
<keyword evidence="1" id="KW-0677">Repeat</keyword>
<feature type="transmembrane region" description="Helical" evidence="5">
    <location>
        <begin position="363"/>
        <end position="381"/>
    </location>
</feature>
<dbReference type="InterPro" id="IPR045095">
    <property type="entry name" value="ACDP"/>
</dbReference>
<accession>A0A158P5V5</accession>
<keyword evidence="3 5" id="KW-0472">Membrane</keyword>
<keyword evidence="7" id="KW-1185">Reference proteome</keyword>
<dbReference type="Gene3D" id="3.90.190.10">
    <property type="entry name" value="Protein tyrosine phosphatase superfamily"/>
    <property type="match status" value="1"/>
</dbReference>
<evidence type="ECO:0000256" key="2">
    <source>
        <dbReference type="ARBA" id="ARBA00023065"/>
    </source>
</evidence>
<proteinExistence type="predicted"/>
<name>A0A158P5V5_ANGCA</name>
<dbReference type="AlphaFoldDB" id="A0A158P5V5"/>
<dbReference type="PROSITE" id="PS51846">
    <property type="entry name" value="CNNM"/>
    <property type="match status" value="1"/>
</dbReference>
<feature type="domain" description="CNNM transmembrane" evidence="6">
    <location>
        <begin position="309"/>
        <end position="453"/>
    </location>
</feature>
<dbReference type="STRING" id="6313.A0A158P5V5"/>
<keyword evidence="3 5" id="KW-1133">Transmembrane helix</keyword>
<dbReference type="PANTHER" id="PTHR12064">
    <property type="entry name" value="METAL TRANSPORTER CNNM"/>
    <property type="match status" value="1"/>
</dbReference>
<feature type="compositionally biased region" description="Basic and acidic residues" evidence="4">
    <location>
        <begin position="741"/>
        <end position="754"/>
    </location>
</feature>
<dbReference type="GO" id="GO:0005737">
    <property type="term" value="C:cytoplasm"/>
    <property type="evidence" value="ECO:0007669"/>
    <property type="project" value="TreeGrafter"/>
</dbReference>
<evidence type="ECO:0000256" key="4">
    <source>
        <dbReference type="SAM" id="MobiDB-lite"/>
    </source>
</evidence>
<keyword evidence="2" id="KW-0813">Transport</keyword>
<evidence type="ECO:0000256" key="5">
    <source>
        <dbReference type="SAM" id="Phobius"/>
    </source>
</evidence>
<dbReference type="WBParaSite" id="ACAC_0000025401-mRNA-1">
    <property type="protein sequence ID" value="ACAC_0000025401-mRNA-1"/>
    <property type="gene ID" value="ACAC_0000025401"/>
</dbReference>
<evidence type="ECO:0000313" key="8">
    <source>
        <dbReference type="WBParaSite" id="ACAC_0000025401-mRNA-1"/>
    </source>
</evidence>
<dbReference type="GO" id="GO:0016020">
    <property type="term" value="C:membrane"/>
    <property type="evidence" value="ECO:0007669"/>
    <property type="project" value="UniProtKB-UniRule"/>
</dbReference>
<reference evidence="8" key="2">
    <citation type="submission" date="2016-04" db="UniProtKB">
        <authorList>
            <consortium name="WormBaseParasite"/>
        </authorList>
    </citation>
    <scope>IDENTIFICATION</scope>
</reference>
<dbReference type="Proteomes" id="UP000035642">
    <property type="component" value="Unassembled WGS sequence"/>
</dbReference>
<dbReference type="InterPro" id="IPR002550">
    <property type="entry name" value="CNNM"/>
</dbReference>
<organism evidence="7 8">
    <name type="scientific">Angiostrongylus cantonensis</name>
    <name type="common">Rat lungworm</name>
    <dbReference type="NCBI Taxonomy" id="6313"/>
    <lineage>
        <taxon>Eukaryota</taxon>
        <taxon>Metazoa</taxon>
        <taxon>Ecdysozoa</taxon>
        <taxon>Nematoda</taxon>
        <taxon>Chromadorea</taxon>
        <taxon>Rhabditida</taxon>
        <taxon>Rhabditina</taxon>
        <taxon>Rhabditomorpha</taxon>
        <taxon>Strongyloidea</taxon>
        <taxon>Metastrongylidae</taxon>
        <taxon>Angiostrongylus</taxon>
    </lineage>
</organism>